<dbReference type="Proteomes" id="UP001433268">
    <property type="component" value="Unassembled WGS sequence"/>
</dbReference>
<dbReference type="RefSeq" id="XP_066670274.1">
    <property type="nucleotide sequence ID" value="XM_066811351.1"/>
</dbReference>
<accession>A0ABR1WQF0</accession>
<keyword evidence="2" id="KW-1185">Reference proteome</keyword>
<name>A0ABR1WQF0_9PEZI</name>
<sequence>MSLSTTCRLFWTDAHAHVVSATNETAVCDGSYTQCLLTPRCGNGQQLRVTCDSRTHFPHQQPTTTMVVVVGSGCCRHTATTPSTFASATAADRRWWCRQVSLAAARTRATATTRTRWRWIPGSPLRVGVPVRR</sequence>
<organism evidence="1 2">
    <name type="scientific">Apiospora hydei</name>
    <dbReference type="NCBI Taxonomy" id="1337664"/>
    <lineage>
        <taxon>Eukaryota</taxon>
        <taxon>Fungi</taxon>
        <taxon>Dikarya</taxon>
        <taxon>Ascomycota</taxon>
        <taxon>Pezizomycotina</taxon>
        <taxon>Sordariomycetes</taxon>
        <taxon>Xylariomycetidae</taxon>
        <taxon>Amphisphaeriales</taxon>
        <taxon>Apiosporaceae</taxon>
        <taxon>Apiospora</taxon>
    </lineage>
</organism>
<dbReference type="GeneID" id="92044411"/>
<proteinExistence type="predicted"/>
<dbReference type="EMBL" id="JAQQWN010000005">
    <property type="protein sequence ID" value="KAK8085765.1"/>
    <property type="molecule type" value="Genomic_DNA"/>
</dbReference>
<reference evidence="1 2" key="1">
    <citation type="submission" date="2023-01" db="EMBL/GenBank/DDBJ databases">
        <title>Analysis of 21 Apiospora genomes using comparative genomics revels a genus with tremendous synthesis potential of carbohydrate active enzymes and secondary metabolites.</title>
        <authorList>
            <person name="Sorensen T."/>
        </authorList>
    </citation>
    <scope>NUCLEOTIDE SEQUENCE [LARGE SCALE GENOMIC DNA]</scope>
    <source>
        <strain evidence="1 2">CBS 114990</strain>
    </source>
</reference>
<comment type="caution">
    <text evidence="1">The sequence shown here is derived from an EMBL/GenBank/DDBJ whole genome shotgun (WGS) entry which is preliminary data.</text>
</comment>
<evidence type="ECO:0000313" key="2">
    <source>
        <dbReference type="Proteomes" id="UP001433268"/>
    </source>
</evidence>
<gene>
    <name evidence="1" type="ORF">PG997_007036</name>
</gene>
<evidence type="ECO:0000313" key="1">
    <source>
        <dbReference type="EMBL" id="KAK8085765.1"/>
    </source>
</evidence>
<protein>
    <submittedName>
        <fullName evidence="1">Uncharacterized protein</fullName>
    </submittedName>
</protein>